<evidence type="ECO:0000256" key="1">
    <source>
        <dbReference type="ARBA" id="ARBA00022900"/>
    </source>
</evidence>
<dbReference type="InterPro" id="IPR036084">
    <property type="entry name" value="Ser_inhib-like_sf"/>
</dbReference>
<name>A0A0C2H6H8_9BILA</name>
<dbReference type="SUPFAM" id="SSF57567">
    <property type="entry name" value="Serine protease inhibitors"/>
    <property type="match status" value="1"/>
</dbReference>
<gene>
    <name evidence="2" type="ORF">ANCDUO_02543</name>
</gene>
<dbReference type="EMBL" id="KN726826">
    <property type="protein sequence ID" value="KIH67129.1"/>
    <property type="molecule type" value="Genomic_DNA"/>
</dbReference>
<reference evidence="2 3" key="1">
    <citation type="submission" date="2013-12" db="EMBL/GenBank/DDBJ databases">
        <title>Draft genome of the parsitic nematode Ancylostoma duodenale.</title>
        <authorList>
            <person name="Mitreva M."/>
        </authorList>
    </citation>
    <scope>NUCLEOTIDE SEQUENCE [LARGE SCALE GENOMIC DNA]</scope>
    <source>
        <strain evidence="2 3">Zhejiang</strain>
    </source>
</reference>
<protein>
    <recommendedName>
        <fullName evidence="4">Trypsin Inhibitor like cysteine rich domain protein</fullName>
    </recommendedName>
</protein>
<dbReference type="CDD" id="cd19941">
    <property type="entry name" value="TIL"/>
    <property type="match status" value="1"/>
</dbReference>
<sequence length="107" mass="12240">MNNTRIVAMIRHASASAMRWKVRNLRTMTEGRRYDADRKCQKVASRDPDAVSLATLTNILKECRSRVCRPPGACVCNEGYYRSNNGSCLLEDDCEYDNMDIIWFGRG</sequence>
<dbReference type="OrthoDB" id="5945029at2759"/>
<keyword evidence="3" id="KW-1185">Reference proteome</keyword>
<keyword evidence="1" id="KW-0722">Serine protease inhibitor</keyword>
<evidence type="ECO:0000313" key="3">
    <source>
        <dbReference type="Proteomes" id="UP000054047"/>
    </source>
</evidence>
<dbReference type="GO" id="GO:0004867">
    <property type="term" value="F:serine-type endopeptidase inhibitor activity"/>
    <property type="evidence" value="ECO:0007669"/>
    <property type="project" value="UniProtKB-KW"/>
</dbReference>
<organism evidence="2 3">
    <name type="scientific">Ancylostoma duodenale</name>
    <dbReference type="NCBI Taxonomy" id="51022"/>
    <lineage>
        <taxon>Eukaryota</taxon>
        <taxon>Metazoa</taxon>
        <taxon>Ecdysozoa</taxon>
        <taxon>Nematoda</taxon>
        <taxon>Chromadorea</taxon>
        <taxon>Rhabditida</taxon>
        <taxon>Rhabditina</taxon>
        <taxon>Rhabditomorpha</taxon>
        <taxon>Strongyloidea</taxon>
        <taxon>Ancylostomatidae</taxon>
        <taxon>Ancylostomatinae</taxon>
        <taxon>Ancylostoma</taxon>
    </lineage>
</organism>
<dbReference type="Proteomes" id="UP000054047">
    <property type="component" value="Unassembled WGS sequence"/>
</dbReference>
<proteinExistence type="predicted"/>
<evidence type="ECO:0008006" key="4">
    <source>
        <dbReference type="Google" id="ProtNLM"/>
    </source>
</evidence>
<evidence type="ECO:0000313" key="2">
    <source>
        <dbReference type="EMBL" id="KIH67129.1"/>
    </source>
</evidence>
<keyword evidence="1" id="KW-0646">Protease inhibitor</keyword>
<dbReference type="AlphaFoldDB" id="A0A0C2H6H8"/>
<dbReference type="Gene3D" id="2.10.25.10">
    <property type="entry name" value="Laminin"/>
    <property type="match status" value="1"/>
</dbReference>
<accession>A0A0C2H6H8</accession>